<feature type="compositionally biased region" description="Polar residues" evidence="1">
    <location>
        <begin position="67"/>
        <end position="81"/>
    </location>
</feature>
<dbReference type="GO" id="GO:0016579">
    <property type="term" value="P:protein deubiquitination"/>
    <property type="evidence" value="ECO:0007669"/>
    <property type="project" value="TreeGrafter"/>
</dbReference>
<comment type="caution">
    <text evidence="3">The sequence shown here is derived from an EMBL/GenBank/DDBJ whole genome shotgun (WGS) entry which is preliminary data.</text>
</comment>
<proteinExistence type="predicted"/>
<evidence type="ECO:0000313" key="3">
    <source>
        <dbReference type="EMBL" id="VDH93592.1"/>
    </source>
</evidence>
<feature type="region of interest" description="Disordered" evidence="1">
    <location>
        <begin position="1"/>
        <end position="100"/>
    </location>
</feature>
<sequence length="301" mass="32835">GDVANANYINRNGNCSANKTSGGTSNPGGVSEKSSPSGSECSESDSNESDSSKKGLIRSNSHEKSAADTNNSGSTVGSHQMVNTNNSGSTVGSNQMINTNNSGLTADGNLLATNNEHMLDVNKPRSTLLSQIPVTNNIDITSITQIAERKKFTVKNVQADGNCLFHAVAYQICFLLISKHILEKSKELRQKIVEFLKNNDKTPNGEKYSSFLSCNASERHEEWIKYLDGMCKQGEYGDEIVVRAISHCFNVNIWVLSTRTPNNFIIYPAANSTETSKTVYLGFIHESLHYVRLLSQEGTVL</sequence>
<dbReference type="CDD" id="cd22758">
    <property type="entry name" value="OTU_232R-like"/>
    <property type="match status" value="1"/>
</dbReference>
<dbReference type="OrthoDB" id="6116349at2759"/>
<dbReference type="InterPro" id="IPR003323">
    <property type="entry name" value="OTU_dom"/>
</dbReference>
<name>A0A8B6BP06_MYTGA</name>
<dbReference type="Pfam" id="PF02338">
    <property type="entry name" value="OTU"/>
    <property type="match status" value="1"/>
</dbReference>
<organism evidence="3 4">
    <name type="scientific">Mytilus galloprovincialis</name>
    <name type="common">Mediterranean mussel</name>
    <dbReference type="NCBI Taxonomy" id="29158"/>
    <lineage>
        <taxon>Eukaryota</taxon>
        <taxon>Metazoa</taxon>
        <taxon>Spiralia</taxon>
        <taxon>Lophotrochozoa</taxon>
        <taxon>Mollusca</taxon>
        <taxon>Bivalvia</taxon>
        <taxon>Autobranchia</taxon>
        <taxon>Pteriomorphia</taxon>
        <taxon>Mytilida</taxon>
        <taxon>Mytiloidea</taxon>
        <taxon>Mytilidae</taxon>
        <taxon>Mytilinae</taxon>
        <taxon>Mytilus</taxon>
    </lineage>
</organism>
<dbReference type="Gene3D" id="3.90.70.80">
    <property type="match status" value="1"/>
</dbReference>
<dbReference type="PANTHER" id="PTHR12419:SF11">
    <property type="entry name" value="OTU DOMAIN-CONTAINING PROTEIN DDB_G0284757"/>
    <property type="match status" value="1"/>
</dbReference>
<dbReference type="Proteomes" id="UP000596742">
    <property type="component" value="Unassembled WGS sequence"/>
</dbReference>
<evidence type="ECO:0000259" key="2">
    <source>
        <dbReference type="PROSITE" id="PS50802"/>
    </source>
</evidence>
<protein>
    <recommendedName>
        <fullName evidence="2">OTU domain-containing protein</fullName>
    </recommendedName>
</protein>
<reference evidence="3" key="1">
    <citation type="submission" date="2018-11" db="EMBL/GenBank/DDBJ databases">
        <authorList>
            <person name="Alioto T."/>
            <person name="Alioto T."/>
        </authorList>
    </citation>
    <scope>NUCLEOTIDE SEQUENCE</scope>
</reference>
<evidence type="ECO:0000256" key="1">
    <source>
        <dbReference type="SAM" id="MobiDB-lite"/>
    </source>
</evidence>
<feature type="compositionally biased region" description="Low complexity" evidence="1">
    <location>
        <begin position="28"/>
        <end position="41"/>
    </location>
</feature>
<dbReference type="GO" id="GO:0004843">
    <property type="term" value="F:cysteine-type deubiquitinase activity"/>
    <property type="evidence" value="ECO:0007669"/>
    <property type="project" value="TreeGrafter"/>
</dbReference>
<dbReference type="SUPFAM" id="SSF54001">
    <property type="entry name" value="Cysteine proteinases"/>
    <property type="match status" value="1"/>
</dbReference>
<evidence type="ECO:0000313" key="4">
    <source>
        <dbReference type="Proteomes" id="UP000596742"/>
    </source>
</evidence>
<keyword evidence="4" id="KW-1185">Reference proteome</keyword>
<feature type="compositionally biased region" description="Polar residues" evidence="1">
    <location>
        <begin position="7"/>
        <end position="24"/>
    </location>
</feature>
<dbReference type="PANTHER" id="PTHR12419">
    <property type="entry name" value="OTU DOMAIN CONTAINING PROTEIN"/>
    <property type="match status" value="1"/>
</dbReference>
<dbReference type="InterPro" id="IPR038765">
    <property type="entry name" value="Papain-like_cys_pep_sf"/>
</dbReference>
<dbReference type="EMBL" id="UYJE01000474">
    <property type="protein sequence ID" value="VDH93592.1"/>
    <property type="molecule type" value="Genomic_DNA"/>
</dbReference>
<feature type="compositionally biased region" description="Low complexity" evidence="1">
    <location>
        <begin position="82"/>
        <end position="94"/>
    </location>
</feature>
<dbReference type="PROSITE" id="PS50802">
    <property type="entry name" value="OTU"/>
    <property type="match status" value="1"/>
</dbReference>
<dbReference type="AlphaFoldDB" id="A0A8B6BP06"/>
<accession>A0A8B6BP06</accession>
<gene>
    <name evidence="3" type="ORF">MGAL_10B077293</name>
</gene>
<feature type="non-terminal residue" evidence="3">
    <location>
        <position position="1"/>
    </location>
</feature>
<dbReference type="InterPro" id="IPR050704">
    <property type="entry name" value="Peptidase_C85-like"/>
</dbReference>
<feature type="domain" description="OTU" evidence="2">
    <location>
        <begin position="152"/>
        <end position="296"/>
    </location>
</feature>